<dbReference type="InterPro" id="IPR037185">
    <property type="entry name" value="EmrE-like"/>
</dbReference>
<dbReference type="Proteomes" id="UP000076998">
    <property type="component" value="Unassembled WGS sequence"/>
</dbReference>
<feature type="transmembrane region" description="Helical" evidence="6">
    <location>
        <begin position="12"/>
        <end position="31"/>
    </location>
</feature>
<feature type="transmembrane region" description="Helical" evidence="6">
    <location>
        <begin position="246"/>
        <end position="266"/>
    </location>
</feature>
<dbReference type="PANTHER" id="PTHR32322">
    <property type="entry name" value="INNER MEMBRANE TRANSPORTER"/>
    <property type="match status" value="1"/>
</dbReference>
<evidence type="ECO:0000256" key="6">
    <source>
        <dbReference type="SAM" id="Phobius"/>
    </source>
</evidence>
<dbReference type="InterPro" id="IPR050638">
    <property type="entry name" value="AA-Vitamin_Transporters"/>
</dbReference>
<keyword evidence="4 6" id="KW-1133">Transmembrane helix</keyword>
<feature type="transmembrane region" description="Helical" evidence="6">
    <location>
        <begin position="188"/>
        <end position="209"/>
    </location>
</feature>
<feature type="transmembrane region" description="Helical" evidence="6">
    <location>
        <begin position="126"/>
        <end position="144"/>
    </location>
</feature>
<comment type="subcellular location">
    <subcellularLocation>
        <location evidence="1">Membrane</location>
        <topology evidence="1">Multi-pass membrane protein</topology>
    </subcellularLocation>
</comment>
<dbReference type="Gene3D" id="1.10.3730.20">
    <property type="match status" value="1"/>
</dbReference>
<feature type="transmembrane region" description="Helical" evidence="6">
    <location>
        <begin position="215"/>
        <end position="239"/>
    </location>
</feature>
<comment type="similarity">
    <text evidence="2">Belongs to the EamA transporter family.</text>
</comment>
<feature type="domain" description="EamA" evidence="7">
    <location>
        <begin position="11"/>
        <end position="142"/>
    </location>
</feature>
<proteinExistence type="inferred from homology"/>
<dbReference type="SUPFAM" id="SSF103481">
    <property type="entry name" value="Multidrug resistance efflux transporter EmrE"/>
    <property type="match status" value="2"/>
</dbReference>
<dbReference type="EMBL" id="LSTV01000002">
    <property type="protein sequence ID" value="OAH50161.1"/>
    <property type="molecule type" value="Genomic_DNA"/>
</dbReference>
<feature type="domain" description="EamA" evidence="7">
    <location>
        <begin position="156"/>
        <end position="289"/>
    </location>
</feature>
<evidence type="ECO:0000256" key="3">
    <source>
        <dbReference type="ARBA" id="ARBA00022692"/>
    </source>
</evidence>
<name>A0A177KC24_9MICO</name>
<dbReference type="RefSeq" id="WP_064002530.1">
    <property type="nucleotide sequence ID" value="NZ_LSTV01000002.1"/>
</dbReference>
<evidence type="ECO:0000256" key="1">
    <source>
        <dbReference type="ARBA" id="ARBA00004141"/>
    </source>
</evidence>
<feature type="transmembrane region" description="Helical" evidence="6">
    <location>
        <begin position="72"/>
        <end position="94"/>
    </location>
</feature>
<dbReference type="GO" id="GO:0016020">
    <property type="term" value="C:membrane"/>
    <property type="evidence" value="ECO:0007669"/>
    <property type="project" value="UniProtKB-SubCell"/>
</dbReference>
<protein>
    <recommendedName>
        <fullName evidence="7">EamA domain-containing protein</fullName>
    </recommendedName>
</protein>
<dbReference type="PANTHER" id="PTHR32322:SF2">
    <property type="entry name" value="EAMA DOMAIN-CONTAINING PROTEIN"/>
    <property type="match status" value="1"/>
</dbReference>
<accession>A0A177KC24</accession>
<keyword evidence="3 6" id="KW-0812">Transmembrane</keyword>
<evidence type="ECO:0000313" key="9">
    <source>
        <dbReference type="Proteomes" id="UP000076998"/>
    </source>
</evidence>
<comment type="caution">
    <text evidence="8">The sequence shown here is derived from an EMBL/GenBank/DDBJ whole genome shotgun (WGS) entry which is preliminary data.</text>
</comment>
<gene>
    <name evidence="8" type="ORF">AYL44_06750</name>
</gene>
<feature type="transmembrane region" description="Helical" evidence="6">
    <location>
        <begin position="43"/>
        <end position="60"/>
    </location>
</feature>
<feature type="transmembrane region" description="Helical" evidence="6">
    <location>
        <begin position="100"/>
        <end position="119"/>
    </location>
</feature>
<feature type="transmembrane region" description="Helical" evidence="6">
    <location>
        <begin position="156"/>
        <end position="176"/>
    </location>
</feature>
<dbReference type="AlphaFoldDB" id="A0A177KC24"/>
<keyword evidence="5 6" id="KW-0472">Membrane</keyword>
<feature type="transmembrane region" description="Helical" evidence="6">
    <location>
        <begin position="272"/>
        <end position="291"/>
    </location>
</feature>
<evidence type="ECO:0000256" key="5">
    <source>
        <dbReference type="ARBA" id="ARBA00023136"/>
    </source>
</evidence>
<organism evidence="8 9">
    <name type="scientific">Microbacterium oleivorans</name>
    <dbReference type="NCBI Taxonomy" id="273677"/>
    <lineage>
        <taxon>Bacteria</taxon>
        <taxon>Bacillati</taxon>
        <taxon>Actinomycetota</taxon>
        <taxon>Actinomycetes</taxon>
        <taxon>Micrococcales</taxon>
        <taxon>Microbacteriaceae</taxon>
        <taxon>Microbacterium</taxon>
    </lineage>
</organism>
<sequence>MNTAAVTSPRSWIPYAALLVVTWGVWGAFSAAPSELYGYPQEMIYVIWAVTMLVPAAVITRGQRIDRRISATVRGLTIGLLGAGGQLLLFHALVIGPAYLVFPIVSVSPAVTVVLAVLLLRERLSVLALAGLGAVLVALVLFGVTSPSEAAGTGPWMPLAVGVCLAWGIQAFLMRAAAVDGVNDATTFLWMTVGGLLLVPVAIAMMGGIPVDAPWQAPVLTAATQLLNAVGALLLVMALSRGRASVVSPVTNALPPVLAILIALVVSPALPSPIGAMAIVLAVGGSTAMVYSDARSADRDRLSARS</sequence>
<dbReference type="InterPro" id="IPR000620">
    <property type="entry name" value="EamA_dom"/>
</dbReference>
<evidence type="ECO:0000259" key="7">
    <source>
        <dbReference type="Pfam" id="PF00892"/>
    </source>
</evidence>
<evidence type="ECO:0000256" key="4">
    <source>
        <dbReference type="ARBA" id="ARBA00022989"/>
    </source>
</evidence>
<evidence type="ECO:0000313" key="8">
    <source>
        <dbReference type="EMBL" id="OAH50161.1"/>
    </source>
</evidence>
<evidence type="ECO:0000256" key="2">
    <source>
        <dbReference type="ARBA" id="ARBA00007362"/>
    </source>
</evidence>
<dbReference type="Pfam" id="PF00892">
    <property type="entry name" value="EamA"/>
    <property type="match status" value="2"/>
</dbReference>
<reference evidence="8 9" key="1">
    <citation type="submission" date="2016-02" db="EMBL/GenBank/DDBJ databases">
        <authorList>
            <person name="Wen L."/>
            <person name="He K."/>
            <person name="Yang H."/>
        </authorList>
    </citation>
    <scope>NUCLEOTIDE SEQUENCE [LARGE SCALE GENOMIC DNA]</scope>
    <source>
        <strain evidence="8 9">CD11_3</strain>
    </source>
</reference>